<reference evidence="2 3" key="1">
    <citation type="submission" date="2020-05" db="EMBL/GenBank/DDBJ databases">
        <title>Whole genome sequencing and identification of novel metabolites from Paenibacillus alvei strain JR949.</title>
        <authorList>
            <person name="Rajendhran J."/>
            <person name="Sree Pranav P."/>
            <person name="Mahalakshmi B."/>
            <person name="Karthikeyan R."/>
        </authorList>
    </citation>
    <scope>NUCLEOTIDE SEQUENCE [LARGE SCALE GENOMIC DNA]</scope>
    <source>
        <strain evidence="2 3">JR949</strain>
    </source>
</reference>
<gene>
    <name evidence="2" type="ORF">HMI46_20745</name>
</gene>
<sequence length="244" mass="28548">MKKMIFSVAVVLVASFGFYIYSELEGLPWKHAEVKREAIEYMKQKYNMDAVAAGSSYNFKFKVYTAKVFNVMDPDKVIIHVEDVRDFDEQGLYVGRRLQDDYSLVYWSEQIRHELKQRYPDLFQLEDIDTIQVEYAYYTLSLTEGISSEKDQYGVHVPVKPKDIPELSIRLKTVDIGDPFLTQLREVINDMVKTSNPIDVIVRAASTEKTQQNEMTKTAILHIEHDKLKQLHSIDELKREIKIW</sequence>
<evidence type="ECO:0000313" key="2">
    <source>
        <dbReference type="EMBL" id="NOJ72973.1"/>
    </source>
</evidence>
<protein>
    <recommendedName>
        <fullName evidence="1">YfjL-like N-terminal domain-containing protein</fullName>
    </recommendedName>
</protein>
<dbReference type="RefSeq" id="WP_171418556.1">
    <property type="nucleotide sequence ID" value="NZ_JABFOR010000034.1"/>
</dbReference>
<evidence type="ECO:0000259" key="1">
    <source>
        <dbReference type="Pfam" id="PF25425"/>
    </source>
</evidence>
<dbReference type="AlphaFoldDB" id="A0AAP7A4V1"/>
<dbReference type="InterPro" id="IPR057359">
    <property type="entry name" value="YfjL_N"/>
</dbReference>
<dbReference type="Pfam" id="PF25425">
    <property type="entry name" value="YfjL_N"/>
    <property type="match status" value="1"/>
</dbReference>
<evidence type="ECO:0000313" key="3">
    <source>
        <dbReference type="Proteomes" id="UP000552038"/>
    </source>
</evidence>
<comment type="caution">
    <text evidence="2">The sequence shown here is derived from an EMBL/GenBank/DDBJ whole genome shotgun (WGS) entry which is preliminary data.</text>
</comment>
<organism evidence="2 3">
    <name type="scientific">Paenibacillus alvei</name>
    <name type="common">Bacillus alvei</name>
    <dbReference type="NCBI Taxonomy" id="44250"/>
    <lineage>
        <taxon>Bacteria</taxon>
        <taxon>Bacillati</taxon>
        <taxon>Bacillota</taxon>
        <taxon>Bacilli</taxon>
        <taxon>Bacillales</taxon>
        <taxon>Paenibacillaceae</taxon>
        <taxon>Paenibacillus</taxon>
    </lineage>
</organism>
<dbReference type="EMBL" id="JABFOR010000034">
    <property type="protein sequence ID" value="NOJ72973.1"/>
    <property type="molecule type" value="Genomic_DNA"/>
</dbReference>
<accession>A0AAP7A4V1</accession>
<dbReference type="Proteomes" id="UP000552038">
    <property type="component" value="Unassembled WGS sequence"/>
</dbReference>
<proteinExistence type="predicted"/>
<name>A0AAP7A4V1_PAEAL</name>
<feature type="domain" description="YfjL-like N-terminal" evidence="1">
    <location>
        <begin position="1"/>
        <end position="73"/>
    </location>
</feature>